<keyword evidence="12 21" id="KW-1133">Transmembrane helix</keyword>
<dbReference type="CDD" id="cd14066">
    <property type="entry name" value="STKc_IRAK"/>
    <property type="match status" value="1"/>
</dbReference>
<evidence type="ECO:0000256" key="13">
    <source>
        <dbReference type="ARBA" id="ARBA00023136"/>
    </source>
</evidence>
<feature type="signal peptide" evidence="22">
    <location>
        <begin position="1"/>
        <end position="20"/>
    </location>
</feature>
<evidence type="ECO:0000256" key="18">
    <source>
        <dbReference type="ARBA" id="ARBA00058961"/>
    </source>
</evidence>
<dbReference type="PROSITE" id="PS00010">
    <property type="entry name" value="ASX_HYDROXYL"/>
    <property type="match status" value="1"/>
</dbReference>
<comment type="catalytic activity">
    <reaction evidence="17">
        <text>L-threonyl-[protein] + ATP = O-phospho-L-threonyl-[protein] + ADP + H(+)</text>
        <dbReference type="Rhea" id="RHEA:46608"/>
        <dbReference type="Rhea" id="RHEA-COMP:11060"/>
        <dbReference type="Rhea" id="RHEA-COMP:11605"/>
        <dbReference type="ChEBI" id="CHEBI:15378"/>
        <dbReference type="ChEBI" id="CHEBI:30013"/>
        <dbReference type="ChEBI" id="CHEBI:30616"/>
        <dbReference type="ChEBI" id="CHEBI:61977"/>
        <dbReference type="ChEBI" id="CHEBI:456216"/>
    </reaction>
</comment>
<dbReference type="SUPFAM" id="SSF56112">
    <property type="entry name" value="Protein kinase-like (PK-like)"/>
    <property type="match status" value="1"/>
</dbReference>
<evidence type="ECO:0000256" key="11">
    <source>
        <dbReference type="ARBA" id="ARBA00022840"/>
    </source>
</evidence>
<dbReference type="Proteomes" id="UP000694853">
    <property type="component" value="Unplaced"/>
</dbReference>
<evidence type="ECO:0000256" key="6">
    <source>
        <dbReference type="ARBA" id="ARBA00022692"/>
    </source>
</evidence>
<dbReference type="GO" id="GO:0007166">
    <property type="term" value="P:cell surface receptor signaling pathway"/>
    <property type="evidence" value="ECO:0007669"/>
    <property type="project" value="InterPro"/>
</dbReference>
<dbReference type="OrthoDB" id="4062651at2759"/>
<dbReference type="Gene3D" id="2.10.25.10">
    <property type="entry name" value="Laminin"/>
    <property type="match status" value="1"/>
</dbReference>
<evidence type="ECO:0000256" key="16">
    <source>
        <dbReference type="ARBA" id="ARBA00047558"/>
    </source>
</evidence>
<comment type="catalytic activity">
    <reaction evidence="16">
        <text>L-seryl-[protein] + ATP = O-phospho-L-seryl-[protein] + ADP + H(+)</text>
        <dbReference type="Rhea" id="RHEA:17989"/>
        <dbReference type="Rhea" id="RHEA-COMP:9863"/>
        <dbReference type="Rhea" id="RHEA-COMP:11604"/>
        <dbReference type="ChEBI" id="CHEBI:15378"/>
        <dbReference type="ChEBI" id="CHEBI:29999"/>
        <dbReference type="ChEBI" id="CHEBI:30616"/>
        <dbReference type="ChEBI" id="CHEBI:83421"/>
        <dbReference type="ChEBI" id="CHEBI:456216"/>
    </reaction>
</comment>
<organism evidence="25 26">
    <name type="scientific">Abrus precatorius</name>
    <name type="common">Indian licorice</name>
    <name type="synonym">Glycine abrus</name>
    <dbReference type="NCBI Taxonomy" id="3816"/>
    <lineage>
        <taxon>Eukaryota</taxon>
        <taxon>Viridiplantae</taxon>
        <taxon>Streptophyta</taxon>
        <taxon>Embryophyta</taxon>
        <taxon>Tracheophyta</taxon>
        <taxon>Spermatophyta</taxon>
        <taxon>Magnoliopsida</taxon>
        <taxon>eudicotyledons</taxon>
        <taxon>Gunneridae</taxon>
        <taxon>Pentapetalae</taxon>
        <taxon>rosids</taxon>
        <taxon>fabids</taxon>
        <taxon>Fabales</taxon>
        <taxon>Fabaceae</taxon>
        <taxon>Papilionoideae</taxon>
        <taxon>50 kb inversion clade</taxon>
        <taxon>NPAAA clade</taxon>
        <taxon>indigoferoid/millettioid clade</taxon>
        <taxon>Abreae</taxon>
        <taxon>Abrus</taxon>
    </lineage>
</organism>
<dbReference type="InterPro" id="IPR000742">
    <property type="entry name" value="EGF"/>
</dbReference>
<evidence type="ECO:0000256" key="10">
    <source>
        <dbReference type="ARBA" id="ARBA00022777"/>
    </source>
</evidence>
<evidence type="ECO:0000256" key="7">
    <source>
        <dbReference type="ARBA" id="ARBA00022729"/>
    </source>
</evidence>
<evidence type="ECO:0000259" key="24">
    <source>
        <dbReference type="PROSITE" id="PS50026"/>
    </source>
</evidence>
<dbReference type="InterPro" id="IPR001245">
    <property type="entry name" value="Ser-Thr/Tyr_kinase_cat_dom"/>
</dbReference>
<keyword evidence="4" id="KW-0597">Phosphoprotein</keyword>
<keyword evidence="11 20" id="KW-0067">ATP-binding</keyword>
<dbReference type="Pfam" id="PF07645">
    <property type="entry name" value="EGF_CA"/>
    <property type="match status" value="1"/>
</dbReference>
<dbReference type="InterPro" id="IPR018097">
    <property type="entry name" value="EGF_Ca-bd_CS"/>
</dbReference>
<comment type="caution">
    <text evidence="19">Lacks conserved residue(s) required for the propagation of feature annotation.</text>
</comment>
<gene>
    <name evidence="26" type="primary">LOC113846638</name>
</gene>
<dbReference type="PROSITE" id="PS50026">
    <property type="entry name" value="EGF_3"/>
    <property type="match status" value="1"/>
</dbReference>
<evidence type="ECO:0000256" key="1">
    <source>
        <dbReference type="ARBA" id="ARBA00004479"/>
    </source>
</evidence>
<dbReference type="SMART" id="SM00179">
    <property type="entry name" value="EGF_CA"/>
    <property type="match status" value="1"/>
</dbReference>
<dbReference type="SUPFAM" id="SSF57196">
    <property type="entry name" value="EGF/Laminin"/>
    <property type="match status" value="1"/>
</dbReference>
<dbReference type="AlphaFoldDB" id="A0A8B8JI71"/>
<dbReference type="Gene3D" id="3.30.200.20">
    <property type="entry name" value="Phosphorylase Kinase, domain 1"/>
    <property type="match status" value="1"/>
</dbReference>
<dbReference type="InterPro" id="IPR045274">
    <property type="entry name" value="WAK-like"/>
</dbReference>
<keyword evidence="2" id="KW-0723">Serine/threonine-protein kinase</keyword>
<dbReference type="InterPro" id="IPR000152">
    <property type="entry name" value="EGF-type_Asp/Asn_hydroxyl_site"/>
</dbReference>
<evidence type="ECO:0000256" key="20">
    <source>
        <dbReference type="PROSITE-ProRule" id="PRU10141"/>
    </source>
</evidence>
<keyword evidence="7 22" id="KW-0732">Signal</keyword>
<name>A0A8B8JI71_ABRPR</name>
<dbReference type="GO" id="GO:0030247">
    <property type="term" value="F:polysaccharide binding"/>
    <property type="evidence" value="ECO:0007669"/>
    <property type="project" value="InterPro"/>
</dbReference>
<dbReference type="GO" id="GO:0005509">
    <property type="term" value="F:calcium ion binding"/>
    <property type="evidence" value="ECO:0007669"/>
    <property type="project" value="InterPro"/>
</dbReference>
<dbReference type="SMART" id="SM00181">
    <property type="entry name" value="EGF"/>
    <property type="match status" value="2"/>
</dbReference>
<keyword evidence="15" id="KW-0325">Glycoprotein</keyword>
<feature type="chain" id="PRO_5034637250" evidence="22">
    <location>
        <begin position="21"/>
        <end position="738"/>
    </location>
</feature>
<sequence>MMLMLLTILLMLALVGVGVAVVDTSLPGCIDTCGNVTIPYPFGVGKSKTGENCFLEDGLNLTCQNNSLFQGNTQVLNISLQGQFDMMFFVSELCKDTKNGVANQPYLSTPAFTISSKENKFISVGCDTIGSLNSYRNGVEYSTGCLTKCGRFPYDVVNNGTCSGIGCCQVDIPLGMNNITLQTNSFNSLNITDCSYSFIAKQGFYEFSIDHLEKLPFNVLPIVIDWTVGNERCEAFRNGSLKSACMNNSYCDDVGTTYGYRCICRTGYDGNPYHPNGCQDINECKINNHTCISEDHCRNTDGSFECFCPDGQVGNGKSDGGCRPIQGKSNQTKYAVGASAGFLALLLISWIYIIYQKRNLIKQREKFFRQNGGFILQRRLSTMTTNQDPSQTAQIFTAEELKKATNNYDEGLIIGQGGFGTVFKGILANNNVVAIKKSKVVDQSQVEQFINEVIILSQINHRNVVKLLGCCLDIEVPLLVYEFVNNGNLYDNLQNENKAGNMPWETRLRIAIEVAGALSYLHSDASTTIIHRDVKSANILLDDTYTSKVSDFGASKLVPLDQAELATMVQGTFGYLDPEYMQTSNLTEKSDVYSFGVVLVELLTGQKAHSFQRPEEQQSLAIHFLSSLKDNRLFQIVELNLLSEKTMKEIMEVAIVASKCLKLRGEERPSMKEVEIELKRIRVTEKHPWGNVSMNLEESQYLLHETSSIDEHGNSSKLGNYGYDSLRDHVRVAFDVAR</sequence>
<dbReference type="GO" id="GO:0004674">
    <property type="term" value="F:protein serine/threonine kinase activity"/>
    <property type="evidence" value="ECO:0007669"/>
    <property type="project" value="UniProtKB-KW"/>
</dbReference>
<keyword evidence="6 21" id="KW-0812">Transmembrane</keyword>
<feature type="binding site" evidence="20">
    <location>
        <position position="437"/>
    </location>
    <ligand>
        <name>ATP</name>
        <dbReference type="ChEBI" id="CHEBI:30616"/>
    </ligand>
</feature>
<keyword evidence="9 20" id="KW-0547">Nucleotide-binding</keyword>
<proteinExistence type="predicted"/>
<keyword evidence="10" id="KW-0418">Kinase</keyword>
<dbReference type="PANTHER" id="PTHR27005:SF470">
    <property type="entry name" value="ASSOCIATED KINASE-LIKE PROTEIN, PUTATIVE-RELATED"/>
    <property type="match status" value="1"/>
</dbReference>
<dbReference type="GeneID" id="113846638"/>
<reference evidence="26" key="2">
    <citation type="submission" date="2025-08" db="UniProtKB">
        <authorList>
            <consortium name="RefSeq"/>
        </authorList>
    </citation>
    <scope>IDENTIFICATION</scope>
    <source>
        <tissue evidence="26">Young leaves</tissue>
    </source>
</reference>
<protein>
    <submittedName>
        <fullName evidence="26">Wall-associated receptor kinase 2-like</fullName>
    </submittedName>
</protein>
<evidence type="ECO:0000313" key="25">
    <source>
        <dbReference type="Proteomes" id="UP000694853"/>
    </source>
</evidence>
<dbReference type="PROSITE" id="PS00108">
    <property type="entry name" value="PROTEIN_KINASE_ST"/>
    <property type="match status" value="1"/>
</dbReference>
<dbReference type="Gene3D" id="1.10.510.10">
    <property type="entry name" value="Transferase(Phosphotransferase) domain 1"/>
    <property type="match status" value="1"/>
</dbReference>
<comment type="subcellular location">
    <subcellularLocation>
        <location evidence="1">Membrane</location>
        <topology evidence="1">Single-pass type I membrane protein</topology>
    </subcellularLocation>
</comment>
<dbReference type="InterPro" id="IPR049883">
    <property type="entry name" value="NOTCH1_EGF-like"/>
</dbReference>
<evidence type="ECO:0000256" key="15">
    <source>
        <dbReference type="ARBA" id="ARBA00023180"/>
    </source>
</evidence>
<evidence type="ECO:0000256" key="5">
    <source>
        <dbReference type="ARBA" id="ARBA00022679"/>
    </source>
</evidence>
<evidence type="ECO:0000256" key="21">
    <source>
        <dbReference type="SAM" id="Phobius"/>
    </source>
</evidence>
<keyword evidence="14" id="KW-1015">Disulfide bond</keyword>
<dbReference type="RefSeq" id="XP_027330929.1">
    <property type="nucleotide sequence ID" value="XM_027475128.1"/>
</dbReference>
<dbReference type="Pfam" id="PF13947">
    <property type="entry name" value="GUB_WAK_bind"/>
    <property type="match status" value="1"/>
</dbReference>
<evidence type="ECO:0000313" key="26">
    <source>
        <dbReference type="RefSeq" id="XP_027330929.1"/>
    </source>
</evidence>
<feature type="transmembrane region" description="Helical" evidence="21">
    <location>
        <begin position="334"/>
        <end position="355"/>
    </location>
</feature>
<dbReference type="PROSITE" id="PS50011">
    <property type="entry name" value="PROTEIN_KINASE_DOM"/>
    <property type="match status" value="1"/>
</dbReference>
<evidence type="ECO:0000259" key="23">
    <source>
        <dbReference type="PROSITE" id="PS50011"/>
    </source>
</evidence>
<accession>A0A8B8JI71</accession>
<evidence type="ECO:0000256" key="9">
    <source>
        <dbReference type="ARBA" id="ARBA00022741"/>
    </source>
</evidence>
<dbReference type="Pfam" id="PF07714">
    <property type="entry name" value="PK_Tyr_Ser-Thr"/>
    <property type="match status" value="1"/>
</dbReference>
<dbReference type="FunFam" id="2.10.25.10:FF:000038">
    <property type="entry name" value="Fibrillin 2"/>
    <property type="match status" value="1"/>
</dbReference>
<dbReference type="InterPro" id="IPR025287">
    <property type="entry name" value="WAK_GUB"/>
</dbReference>
<dbReference type="InterPro" id="IPR017441">
    <property type="entry name" value="Protein_kinase_ATP_BS"/>
</dbReference>
<dbReference type="CDD" id="cd00054">
    <property type="entry name" value="EGF_CA"/>
    <property type="match status" value="1"/>
</dbReference>
<dbReference type="GO" id="GO:0005886">
    <property type="term" value="C:plasma membrane"/>
    <property type="evidence" value="ECO:0007669"/>
    <property type="project" value="TreeGrafter"/>
</dbReference>
<reference evidence="25" key="1">
    <citation type="journal article" date="2019" name="Toxins">
        <title>Detection of Abrin-Like and Prepropulchellin-Like Toxin Genes and Transcripts Using Whole Genome Sequencing and Full-Length Transcript Sequencing of Abrus precatorius.</title>
        <authorList>
            <person name="Hovde B.T."/>
            <person name="Daligault H.E."/>
            <person name="Hanschen E.R."/>
            <person name="Kunde Y.A."/>
            <person name="Johnson M.B."/>
            <person name="Starkenburg S.R."/>
            <person name="Johnson S.L."/>
        </authorList>
    </citation>
    <scope>NUCLEOTIDE SEQUENCE [LARGE SCALE GENOMIC DNA]</scope>
</reference>
<keyword evidence="5" id="KW-0808">Transferase</keyword>
<evidence type="ECO:0000256" key="4">
    <source>
        <dbReference type="ARBA" id="ARBA00022553"/>
    </source>
</evidence>
<dbReference type="PANTHER" id="PTHR27005">
    <property type="entry name" value="WALL-ASSOCIATED RECEPTOR KINASE-LIKE 21"/>
    <property type="match status" value="1"/>
</dbReference>
<keyword evidence="25" id="KW-1185">Reference proteome</keyword>
<dbReference type="InterPro" id="IPR001881">
    <property type="entry name" value="EGF-like_Ca-bd_dom"/>
</dbReference>
<dbReference type="InterPro" id="IPR008271">
    <property type="entry name" value="Ser/Thr_kinase_AS"/>
</dbReference>
<feature type="domain" description="EGF-like" evidence="24">
    <location>
        <begin position="280"/>
        <end position="318"/>
    </location>
</feature>
<evidence type="ECO:0000256" key="14">
    <source>
        <dbReference type="ARBA" id="ARBA00023157"/>
    </source>
</evidence>
<keyword evidence="8" id="KW-0677">Repeat</keyword>
<evidence type="ECO:0000256" key="19">
    <source>
        <dbReference type="PROSITE-ProRule" id="PRU00076"/>
    </source>
</evidence>
<dbReference type="PROSITE" id="PS01187">
    <property type="entry name" value="EGF_CA"/>
    <property type="match status" value="1"/>
</dbReference>
<evidence type="ECO:0000256" key="22">
    <source>
        <dbReference type="SAM" id="SignalP"/>
    </source>
</evidence>
<evidence type="ECO:0000256" key="2">
    <source>
        <dbReference type="ARBA" id="ARBA00022527"/>
    </source>
</evidence>
<evidence type="ECO:0000256" key="3">
    <source>
        <dbReference type="ARBA" id="ARBA00022536"/>
    </source>
</evidence>
<evidence type="ECO:0000256" key="17">
    <source>
        <dbReference type="ARBA" id="ARBA00047951"/>
    </source>
</evidence>
<dbReference type="KEGG" id="aprc:113846638"/>
<dbReference type="PROSITE" id="PS00107">
    <property type="entry name" value="PROTEIN_KINASE_ATP"/>
    <property type="match status" value="1"/>
</dbReference>
<dbReference type="InterPro" id="IPR011009">
    <property type="entry name" value="Kinase-like_dom_sf"/>
</dbReference>
<dbReference type="InterPro" id="IPR000719">
    <property type="entry name" value="Prot_kinase_dom"/>
</dbReference>
<keyword evidence="13 21" id="KW-0472">Membrane</keyword>
<evidence type="ECO:0000256" key="8">
    <source>
        <dbReference type="ARBA" id="ARBA00022737"/>
    </source>
</evidence>
<comment type="function">
    <text evidence="18">Serine/threonine-protein kinase that may function as a signaling receptor of extracellular matrix component. Binding to pectin may have significance in the control of cell expansion, morphogenesis and development.</text>
</comment>
<dbReference type="FunFam" id="1.10.510.10:FF:000084">
    <property type="entry name" value="Wall-associated receptor kinase 2"/>
    <property type="match status" value="1"/>
</dbReference>
<evidence type="ECO:0000256" key="12">
    <source>
        <dbReference type="ARBA" id="ARBA00022989"/>
    </source>
</evidence>
<keyword evidence="3 19" id="KW-0245">EGF-like domain</keyword>
<feature type="domain" description="Protein kinase" evidence="23">
    <location>
        <begin position="408"/>
        <end position="690"/>
    </location>
</feature>
<dbReference type="FunFam" id="3.30.200.20:FF:000043">
    <property type="entry name" value="Wall-associated receptor kinase 2"/>
    <property type="match status" value="1"/>
</dbReference>
<dbReference type="SMART" id="SM00220">
    <property type="entry name" value="S_TKc"/>
    <property type="match status" value="1"/>
</dbReference>
<dbReference type="GO" id="GO:0005524">
    <property type="term" value="F:ATP binding"/>
    <property type="evidence" value="ECO:0007669"/>
    <property type="project" value="UniProtKB-UniRule"/>
</dbReference>